<evidence type="ECO:0000313" key="3">
    <source>
        <dbReference type="Proteomes" id="UP000322181"/>
    </source>
</evidence>
<organism evidence="2 3">
    <name type="scientific">Morganella psychrotolerans</name>
    <dbReference type="NCBI Taxonomy" id="368603"/>
    <lineage>
        <taxon>Bacteria</taxon>
        <taxon>Pseudomonadati</taxon>
        <taxon>Pseudomonadota</taxon>
        <taxon>Gammaproteobacteria</taxon>
        <taxon>Enterobacterales</taxon>
        <taxon>Morganellaceae</taxon>
        <taxon>Morganella</taxon>
    </lineage>
</organism>
<sequence length="328" mass="37054">MKNISDQDIYGVEFDPLFSEVESILTQFDESANPLSGEDEQPQINWIAVSEKTNELLYQYKDLRVLLWSLRANLYIDGISSLFSGIQNLAELVENHSDLLYPKSEDGDIRSSHAAALGWLSAPQCISELKLTKITADHNYTLNDIASIDSNDIRENYANSLSALLTSLNNNEKLNIAHFSEQFSQVSLALDKIEQYANHYTDGYILDCSALKQFLTRCLSIITQLMSFSQVSDDTGIQETEYPENNSELPVQTGLKGPVKVTDITLRSRQDVLIMLDCILDYFQRYEPSHPVPIFIQRSKQMIGMDFASIVEKLLPESISTLQQFTGK</sequence>
<evidence type="ECO:0000259" key="1">
    <source>
        <dbReference type="Pfam" id="PF06812"/>
    </source>
</evidence>
<comment type="caution">
    <text evidence="2">The sequence shown here is derived from an EMBL/GenBank/DDBJ whole genome shotgun (WGS) entry which is preliminary data.</text>
</comment>
<dbReference type="Pfam" id="PF06812">
    <property type="entry name" value="ImpA_N"/>
    <property type="match status" value="1"/>
</dbReference>
<dbReference type="PANTHER" id="PTHR37951:SF1">
    <property type="entry name" value="TYPE VI SECRETION SYSTEM COMPONENT TSSA1"/>
    <property type="match status" value="1"/>
</dbReference>
<protein>
    <recommendedName>
        <fullName evidence="1">ImpA N-terminal domain-containing protein</fullName>
    </recommendedName>
</protein>
<accession>A0A5M9R6Z8</accession>
<proteinExistence type="predicted"/>
<reference evidence="2 3" key="1">
    <citation type="submission" date="2019-09" db="EMBL/GenBank/DDBJ databases">
        <title>Draft genome sequence of various Type strains from the CCUG.</title>
        <authorList>
            <person name="Pineiro-Iglesias B."/>
            <person name="Tunovic T."/>
            <person name="Unosson C."/>
            <person name="Inganas E."/>
            <person name="Ohlen M."/>
            <person name="Cardew S."/>
            <person name="Jensie-Markopoulos S."/>
            <person name="Salva-Serra F."/>
            <person name="Jaen-Luchoro D."/>
            <person name="Karlsson R."/>
            <person name="Svensson-Stadler L."/>
            <person name="Chun J."/>
            <person name="Moore E."/>
        </authorList>
    </citation>
    <scope>NUCLEOTIDE SEQUENCE [LARGE SCALE GENOMIC DNA]</scope>
    <source>
        <strain evidence="2 3">CCUG 53682T</strain>
    </source>
</reference>
<dbReference type="InterPro" id="IPR010657">
    <property type="entry name" value="ImpA_N"/>
</dbReference>
<name>A0A5M9R6Z8_9GAMM</name>
<gene>
    <name evidence="2" type="ORF">F4V73_00100</name>
</gene>
<dbReference type="PANTHER" id="PTHR37951">
    <property type="entry name" value="CYTOPLASMIC PROTEIN-RELATED"/>
    <property type="match status" value="1"/>
</dbReference>
<dbReference type="EMBL" id="VXKB01000001">
    <property type="protein sequence ID" value="KAA8716341.1"/>
    <property type="molecule type" value="Genomic_DNA"/>
</dbReference>
<evidence type="ECO:0000313" key="2">
    <source>
        <dbReference type="EMBL" id="KAA8716341.1"/>
    </source>
</evidence>
<dbReference type="InterPro" id="IPR017740">
    <property type="entry name" value="TssA-like"/>
</dbReference>
<dbReference type="RefSeq" id="WP_150384544.1">
    <property type="nucleotide sequence ID" value="NZ_BAAAFS010000001.1"/>
</dbReference>
<dbReference type="Proteomes" id="UP000322181">
    <property type="component" value="Unassembled WGS sequence"/>
</dbReference>
<feature type="domain" description="ImpA N-terminal" evidence="1">
    <location>
        <begin position="12"/>
        <end position="120"/>
    </location>
</feature>
<dbReference type="AlphaFoldDB" id="A0A5M9R6Z8"/>